<evidence type="ECO:0000256" key="9">
    <source>
        <dbReference type="ARBA" id="ARBA00022967"/>
    </source>
</evidence>
<keyword evidence="11 15" id="KW-0406">Ion transport</keyword>
<feature type="transmembrane region" description="Helical" evidence="15">
    <location>
        <begin position="778"/>
        <end position="799"/>
    </location>
</feature>
<evidence type="ECO:0000256" key="4">
    <source>
        <dbReference type="ARBA" id="ARBA00022568"/>
    </source>
</evidence>
<evidence type="ECO:0000256" key="8">
    <source>
        <dbReference type="ARBA" id="ARBA00022840"/>
    </source>
</evidence>
<reference evidence="18" key="1">
    <citation type="submission" date="2023-02" db="EMBL/GenBank/DDBJ databases">
        <title>Mating type loci evolution in Malassezia.</title>
        <authorList>
            <person name="Coelho M.A."/>
        </authorList>
    </citation>
    <scope>NUCLEOTIDE SEQUENCE</scope>
    <source>
        <strain evidence="18">CBS 14136</strain>
    </source>
</reference>
<evidence type="ECO:0000256" key="1">
    <source>
        <dbReference type="ARBA" id="ARBA00004127"/>
    </source>
</evidence>
<dbReference type="SUPFAM" id="SSF56784">
    <property type="entry name" value="HAD-like"/>
    <property type="match status" value="1"/>
</dbReference>
<evidence type="ECO:0000256" key="3">
    <source>
        <dbReference type="ARBA" id="ARBA00022553"/>
    </source>
</evidence>
<dbReference type="FunFam" id="3.40.50.1000:FF:000028">
    <property type="entry name" value="Calcium-transporting P-type ATPase, putative"/>
    <property type="match status" value="1"/>
</dbReference>
<dbReference type="GO" id="GO:0005388">
    <property type="term" value="F:P-type calcium transporter activity"/>
    <property type="evidence" value="ECO:0007669"/>
    <property type="project" value="UniProtKB-EC"/>
</dbReference>
<dbReference type="Pfam" id="PF00689">
    <property type="entry name" value="Cation_ATPase_C"/>
    <property type="match status" value="1"/>
</dbReference>
<dbReference type="InterPro" id="IPR008250">
    <property type="entry name" value="ATPase_P-typ_transduc_dom_A_sf"/>
</dbReference>
<dbReference type="PRINTS" id="PR00120">
    <property type="entry name" value="HATPASE"/>
</dbReference>
<dbReference type="SMART" id="SM00831">
    <property type="entry name" value="Cation_ATPase_N"/>
    <property type="match status" value="1"/>
</dbReference>
<sequence length="916" mass="99596">MALGQSYVDSDAPYRSESNATNKASLRFMRVSVEDTLDTFEVASLHKGLSSSQATQARKRYGANQLAGKEKPPMYRKWIDQLREPLNMLLLGSAGVSVIVGQVDDAVCITVALMIVITVGIVQEYRSEKSLEALNQLVPPECHLQRDGEAVSMFASELVPGDVVSFSSGDRIPADLRIAEASSLELDESTLTGEGHPVQKTSKTLQADNHNNSDDVPINERENIAFMGTLVQHGTGKGIVIATGADTEFGSIFDMVDQVGDRQTPMQRSMADLAQRLSIMSLCIIAVIMLVGALQQQGLLELFTIAVSLAVAAIPEGLPIVVTVTLALGALRMSRQNAIMKNLPSVETLGCMSVICSDKTGTLTKNEMRTVKIFTVPNKIVDVPEHSSGQDEVPHAIARCLEAGMLCNNSETGKDGQLVGQSTETAMIQVLSKYGMHDQRDDWTRQHETPFRSDAKMMDVTGHYKNQRQPAQTFMKGAPEVVLKQCAMYETDSDPQNLNESIRREVKEAISKLANSGLRVLAMASAQASSSHQRPVYVFCGLQAMQDPPREGVKQAIQELHNGRVQIAMITGDSEVTASAIARQLGLTVGKSQVQALTGPEIEQMSDRQLRDKVLSVSVFARTAPEHKLRIVSAFQSHNQVVGMTGDGVNDAPSLKLADVGVAMGKGGTDVTKEAADMILVDDNFATILSAVREGKSIFYNIQNFVAFQLSTSAAALVLIGTSTLFRLRFPLNPMQILFINILMDGPPSQSLGVDPPSETVMQRPPRSKDAPVVTRQLLYRTFFSALVIVAFTQFVFLFERQSDGQSDARGATMTFTCFVLLDLVSVVQNRGLLTGILQNTMLLWTVGASFSAQLLIVYLPPLQKVFQTEALALNDLSFLLVLAACAFGLHEARRSYERGISPTDNDKSQASLYVA</sequence>
<dbReference type="InterPro" id="IPR018303">
    <property type="entry name" value="ATPase_P-typ_P_site"/>
</dbReference>
<dbReference type="InterPro" id="IPR023299">
    <property type="entry name" value="ATPase_P-typ_cyto_dom_N"/>
</dbReference>
<dbReference type="InterPro" id="IPR006068">
    <property type="entry name" value="ATPase_P-typ_cation-transptr_C"/>
</dbReference>
<comment type="catalytic activity">
    <reaction evidence="14 15">
        <text>Ca(2+)(in) + ATP + H2O = Ca(2+)(out) + ADP + phosphate + H(+)</text>
        <dbReference type="Rhea" id="RHEA:18105"/>
        <dbReference type="ChEBI" id="CHEBI:15377"/>
        <dbReference type="ChEBI" id="CHEBI:15378"/>
        <dbReference type="ChEBI" id="CHEBI:29108"/>
        <dbReference type="ChEBI" id="CHEBI:30616"/>
        <dbReference type="ChEBI" id="CHEBI:43474"/>
        <dbReference type="ChEBI" id="CHEBI:456216"/>
        <dbReference type="EC" id="7.2.2.10"/>
    </reaction>
</comment>
<keyword evidence="9" id="KW-1278">Translocase</keyword>
<dbReference type="PRINTS" id="PR00119">
    <property type="entry name" value="CATATPASE"/>
</dbReference>
<dbReference type="GO" id="GO:0005737">
    <property type="term" value="C:cytoplasm"/>
    <property type="evidence" value="ECO:0007669"/>
    <property type="project" value="UniProtKB-ARBA"/>
</dbReference>
<feature type="transmembrane region" description="Helical" evidence="15">
    <location>
        <begin position="872"/>
        <end position="890"/>
    </location>
</feature>
<dbReference type="Pfam" id="PF00122">
    <property type="entry name" value="E1-E2_ATPase"/>
    <property type="match status" value="1"/>
</dbReference>
<feature type="transmembrane region" description="Helical" evidence="15">
    <location>
        <begin position="302"/>
        <end position="331"/>
    </location>
</feature>
<accession>A0AAF0FDP6</accession>
<dbReference type="Gene3D" id="2.70.150.10">
    <property type="entry name" value="Calcium-transporting ATPase, cytoplasmic transduction domain A"/>
    <property type="match status" value="1"/>
</dbReference>
<evidence type="ECO:0000256" key="11">
    <source>
        <dbReference type="ARBA" id="ARBA00023065"/>
    </source>
</evidence>
<keyword evidence="2 15" id="KW-0813">Transport</keyword>
<keyword evidence="12 15" id="KW-0472">Membrane</keyword>
<comment type="similarity">
    <text evidence="13 15">Belongs to the cation transport ATPase (P-type) (TC 3.A.3) family.</text>
</comment>
<dbReference type="PROSITE" id="PS00154">
    <property type="entry name" value="ATPASE_E1_E2"/>
    <property type="match status" value="1"/>
</dbReference>
<dbReference type="InterPro" id="IPR036412">
    <property type="entry name" value="HAD-like_sf"/>
</dbReference>
<dbReference type="GO" id="GO:0016887">
    <property type="term" value="F:ATP hydrolysis activity"/>
    <property type="evidence" value="ECO:0007669"/>
    <property type="project" value="InterPro"/>
</dbReference>
<feature type="domain" description="Cation-transporting P-type ATPase N-terminal" evidence="17">
    <location>
        <begin position="27"/>
        <end position="102"/>
    </location>
</feature>
<dbReference type="PANTHER" id="PTHR42861">
    <property type="entry name" value="CALCIUM-TRANSPORTING ATPASE"/>
    <property type="match status" value="1"/>
</dbReference>
<evidence type="ECO:0000256" key="16">
    <source>
        <dbReference type="SAM" id="MobiDB-lite"/>
    </source>
</evidence>
<keyword evidence="10 15" id="KW-1133">Transmembrane helix</keyword>
<evidence type="ECO:0000256" key="5">
    <source>
        <dbReference type="ARBA" id="ARBA00022692"/>
    </source>
</evidence>
<feature type="region of interest" description="Disordered" evidence="16">
    <location>
        <begin position="189"/>
        <end position="213"/>
    </location>
</feature>
<dbReference type="InterPro" id="IPR006413">
    <property type="entry name" value="P-type_ATPase_IIA_PMR1"/>
</dbReference>
<dbReference type="SFLD" id="SFLDG00002">
    <property type="entry name" value="C1.7:_P-type_atpase_like"/>
    <property type="match status" value="1"/>
</dbReference>
<evidence type="ECO:0000256" key="13">
    <source>
        <dbReference type="ARBA" id="ARBA00038148"/>
    </source>
</evidence>
<dbReference type="FunFam" id="2.70.150.10:FF:000008">
    <property type="entry name" value="Calcium-transporting ATPase"/>
    <property type="match status" value="1"/>
</dbReference>
<dbReference type="SUPFAM" id="SSF81665">
    <property type="entry name" value="Calcium ATPase, transmembrane domain M"/>
    <property type="match status" value="1"/>
</dbReference>
<dbReference type="GO" id="GO:0012505">
    <property type="term" value="C:endomembrane system"/>
    <property type="evidence" value="ECO:0007669"/>
    <property type="project" value="UniProtKB-SubCell"/>
</dbReference>
<dbReference type="SUPFAM" id="SSF81653">
    <property type="entry name" value="Calcium ATPase, transduction domain A"/>
    <property type="match status" value="1"/>
</dbReference>
<keyword evidence="3" id="KW-0597">Phosphoprotein</keyword>
<evidence type="ECO:0000256" key="10">
    <source>
        <dbReference type="ARBA" id="ARBA00022989"/>
    </source>
</evidence>
<evidence type="ECO:0000313" key="19">
    <source>
        <dbReference type="Proteomes" id="UP001214628"/>
    </source>
</evidence>
<dbReference type="FunFam" id="3.40.50.1000:FF:000001">
    <property type="entry name" value="Phospholipid-transporting ATPase IC"/>
    <property type="match status" value="1"/>
</dbReference>
<dbReference type="SFLD" id="SFLDF00027">
    <property type="entry name" value="p-type_atpase"/>
    <property type="match status" value="1"/>
</dbReference>
<dbReference type="Gene3D" id="3.40.1110.10">
    <property type="entry name" value="Calcium-transporting ATPase, cytoplasmic domain N"/>
    <property type="match status" value="1"/>
</dbReference>
<proteinExistence type="inferred from homology"/>
<dbReference type="InterPro" id="IPR023298">
    <property type="entry name" value="ATPase_P-typ_TM_dom_sf"/>
</dbReference>
<feature type="compositionally biased region" description="Polar residues" evidence="16">
    <location>
        <begin position="199"/>
        <end position="210"/>
    </location>
</feature>
<name>A0AAF0FDP6_9BASI</name>
<keyword evidence="19" id="KW-1185">Reference proteome</keyword>
<dbReference type="Pfam" id="PF00690">
    <property type="entry name" value="Cation_ATPase_N"/>
    <property type="match status" value="1"/>
</dbReference>
<dbReference type="NCBIfam" id="TIGR01494">
    <property type="entry name" value="ATPase_P-type"/>
    <property type="match status" value="2"/>
</dbReference>
<dbReference type="InterPro" id="IPR004014">
    <property type="entry name" value="ATPase_P-typ_cation-transptr_N"/>
</dbReference>
<dbReference type="Pfam" id="PF13246">
    <property type="entry name" value="Cation_ATPase"/>
    <property type="match status" value="1"/>
</dbReference>
<keyword evidence="8 15" id="KW-0067">ATP-binding</keyword>
<dbReference type="Gene3D" id="1.20.1110.10">
    <property type="entry name" value="Calcium-transporting ATPase, transmembrane domain"/>
    <property type="match status" value="1"/>
</dbReference>
<evidence type="ECO:0000259" key="17">
    <source>
        <dbReference type="SMART" id="SM00831"/>
    </source>
</evidence>
<dbReference type="Proteomes" id="UP001214628">
    <property type="component" value="Chromosome 4"/>
</dbReference>
<evidence type="ECO:0000256" key="15">
    <source>
        <dbReference type="RuleBase" id="RU361146"/>
    </source>
</evidence>
<comment type="function">
    <text evidence="15">Catalyzes the hydrolysis of ATP coupled with the transport of calcium.</text>
</comment>
<dbReference type="SFLD" id="SFLDS00003">
    <property type="entry name" value="Haloacid_Dehalogenase"/>
    <property type="match status" value="1"/>
</dbReference>
<dbReference type="EMBL" id="CP118378">
    <property type="protein sequence ID" value="WFD44321.1"/>
    <property type="molecule type" value="Genomic_DNA"/>
</dbReference>
<dbReference type="InterPro" id="IPR001757">
    <property type="entry name" value="P_typ_ATPase"/>
</dbReference>
<evidence type="ECO:0000256" key="6">
    <source>
        <dbReference type="ARBA" id="ARBA00022741"/>
    </source>
</evidence>
<dbReference type="GO" id="GO:0005524">
    <property type="term" value="F:ATP binding"/>
    <property type="evidence" value="ECO:0007669"/>
    <property type="project" value="UniProtKB-KW"/>
</dbReference>
<feature type="transmembrane region" description="Helical" evidence="15">
    <location>
        <begin position="277"/>
        <end position="296"/>
    </location>
</feature>
<evidence type="ECO:0000256" key="7">
    <source>
        <dbReference type="ARBA" id="ARBA00022837"/>
    </source>
</evidence>
<dbReference type="InterPro" id="IPR059000">
    <property type="entry name" value="ATPase_P-type_domA"/>
</dbReference>
<dbReference type="SUPFAM" id="SSF81660">
    <property type="entry name" value="Metal cation-transporting ATPase, ATP-binding domain N"/>
    <property type="match status" value="1"/>
</dbReference>
<organism evidence="18 19">
    <name type="scientific">Malassezia psittaci</name>
    <dbReference type="NCBI Taxonomy" id="1821823"/>
    <lineage>
        <taxon>Eukaryota</taxon>
        <taxon>Fungi</taxon>
        <taxon>Dikarya</taxon>
        <taxon>Basidiomycota</taxon>
        <taxon>Ustilaginomycotina</taxon>
        <taxon>Malasseziomycetes</taxon>
        <taxon>Malasseziales</taxon>
        <taxon>Malasseziaceae</taxon>
        <taxon>Malassezia</taxon>
    </lineage>
</organism>
<dbReference type="GO" id="GO:0005384">
    <property type="term" value="F:manganese ion transmembrane transporter activity"/>
    <property type="evidence" value="ECO:0007669"/>
    <property type="project" value="UniProtKB-ARBA"/>
</dbReference>
<dbReference type="InterPro" id="IPR023214">
    <property type="entry name" value="HAD_sf"/>
</dbReference>
<dbReference type="AlphaFoldDB" id="A0AAF0FDP6"/>
<keyword evidence="6 15" id="KW-0547">Nucleotide-binding</keyword>
<feature type="transmembrane region" description="Helical" evidence="15">
    <location>
        <begin position="811"/>
        <end position="830"/>
    </location>
</feature>
<keyword evidence="4 15" id="KW-0109">Calcium transport</keyword>
<comment type="caution">
    <text evidence="15">Lacks conserved residue(s) required for the propagation of feature annotation.</text>
</comment>
<evidence type="ECO:0000256" key="12">
    <source>
        <dbReference type="ARBA" id="ARBA00023136"/>
    </source>
</evidence>
<gene>
    <name evidence="18" type="primary">PMR1</name>
    <name evidence="18" type="ORF">MPSI1_002988</name>
</gene>
<keyword evidence="5 15" id="KW-0812">Transmembrane</keyword>
<feature type="transmembrane region" description="Helical" evidence="15">
    <location>
        <begin position="842"/>
        <end position="860"/>
    </location>
</feature>
<dbReference type="InterPro" id="IPR044492">
    <property type="entry name" value="P_typ_ATPase_HD_dom"/>
</dbReference>
<dbReference type="NCBIfam" id="TIGR01522">
    <property type="entry name" value="ATPase-IIA2_Ca"/>
    <property type="match status" value="1"/>
</dbReference>
<dbReference type="EC" id="7.2.2.10" evidence="15"/>
<dbReference type="Gene3D" id="3.40.50.1000">
    <property type="entry name" value="HAD superfamily/HAD-like"/>
    <property type="match status" value="1"/>
</dbReference>
<evidence type="ECO:0000313" key="18">
    <source>
        <dbReference type="EMBL" id="WFD44321.1"/>
    </source>
</evidence>
<keyword evidence="7 15" id="KW-0106">Calcium</keyword>
<dbReference type="GO" id="GO:0031090">
    <property type="term" value="C:organelle membrane"/>
    <property type="evidence" value="ECO:0007669"/>
    <property type="project" value="UniProtKB-ARBA"/>
</dbReference>
<evidence type="ECO:0000256" key="2">
    <source>
        <dbReference type="ARBA" id="ARBA00022448"/>
    </source>
</evidence>
<comment type="subcellular location">
    <subcellularLocation>
        <location evidence="1">Endomembrane system</location>
        <topology evidence="1">Multi-pass membrane protein</topology>
    </subcellularLocation>
    <subcellularLocation>
        <location evidence="15">Membrane</location>
        <topology evidence="15">Multi-pass membrane protein</topology>
    </subcellularLocation>
</comment>
<protein>
    <recommendedName>
        <fullName evidence="15">Calcium-transporting ATPase</fullName>
        <ecNumber evidence="15">7.2.2.10</ecNumber>
    </recommendedName>
</protein>
<evidence type="ECO:0000256" key="14">
    <source>
        <dbReference type="ARBA" id="ARBA00048694"/>
    </source>
</evidence>